<evidence type="ECO:0000313" key="1">
    <source>
        <dbReference type="EMBL" id="ELA42813.1"/>
    </source>
</evidence>
<protein>
    <submittedName>
        <fullName evidence="1">Uncharacterized protein</fullName>
    </submittedName>
</protein>
<dbReference type="Proteomes" id="UP000011082">
    <property type="component" value="Unassembled WGS sequence"/>
</dbReference>
<keyword evidence="2" id="KW-1185">Reference proteome</keyword>
<gene>
    <name evidence="1" type="ORF">VICG_00128</name>
</gene>
<dbReference type="InParanoid" id="L2GPJ4"/>
<dbReference type="EMBL" id="JH370130">
    <property type="protein sequence ID" value="ELA42813.1"/>
    <property type="molecule type" value="Genomic_DNA"/>
</dbReference>
<proteinExistence type="predicted"/>
<dbReference type="AlphaFoldDB" id="L2GPJ4"/>
<dbReference type="OMA" id="KFICFEI"/>
<organism evidence="1 2">
    <name type="scientific">Vittaforma corneae (strain ATCC 50505)</name>
    <name type="common">Microsporidian parasite</name>
    <name type="synonym">Nosema corneum</name>
    <dbReference type="NCBI Taxonomy" id="993615"/>
    <lineage>
        <taxon>Eukaryota</taxon>
        <taxon>Fungi</taxon>
        <taxon>Fungi incertae sedis</taxon>
        <taxon>Microsporidia</taxon>
        <taxon>Nosematidae</taxon>
        <taxon>Vittaforma</taxon>
    </lineage>
</organism>
<dbReference type="HOGENOM" id="CLU_083680_0_0_1"/>
<name>L2GPJ4_VITCO</name>
<dbReference type="RefSeq" id="XP_007603581.1">
    <property type="nucleotide sequence ID" value="XM_007603519.1"/>
</dbReference>
<dbReference type="GeneID" id="19880846"/>
<sequence length="288" mass="33298">MNPQVQKTINLIKATYDQPIIFHILHCNLVLLLTNTTPTLEISDDWSKILVYSAHPNKIPNQGLELKIQDFLKKMRPPFDTSEKKLKLMVICYYLLNRPASLINHILVFELVSNFLGYSEYFDGLILKMLSNIVISRLYNIEQNKKIKDSVVQRMVELVQTKSLSDENKIKALPCFIDSDTKPFNASLAVIDQSFIGYKYLEIFCFYAKYSKNATYIREILPNNISFIDGLKDFMAFNFSFSVTNDIDLKKCFVEDKSIFDQIKQAFGLTEDKSKFISDLLEYISNLG</sequence>
<reference evidence="2" key="1">
    <citation type="submission" date="2011-05" db="EMBL/GenBank/DDBJ databases">
        <title>The genome sequence of Vittaforma corneae strain ATCC 50505.</title>
        <authorList>
            <consortium name="The Broad Institute Genome Sequencing Platform"/>
            <person name="Cuomo C."/>
            <person name="Didier E."/>
            <person name="Bowers L."/>
            <person name="Young S.K."/>
            <person name="Zeng Q."/>
            <person name="Gargeya S."/>
            <person name="Fitzgerald M."/>
            <person name="Haas B."/>
            <person name="Abouelleil A."/>
            <person name="Alvarado L."/>
            <person name="Arachchi H.M."/>
            <person name="Berlin A."/>
            <person name="Chapman S.B."/>
            <person name="Gearin G."/>
            <person name="Goldberg J."/>
            <person name="Griggs A."/>
            <person name="Gujja S."/>
            <person name="Hansen M."/>
            <person name="Heiman D."/>
            <person name="Howarth C."/>
            <person name="Larimer J."/>
            <person name="Lui A."/>
            <person name="MacDonald P.J.P."/>
            <person name="McCowen C."/>
            <person name="Montmayeur A."/>
            <person name="Murphy C."/>
            <person name="Neiman D."/>
            <person name="Pearson M."/>
            <person name="Priest M."/>
            <person name="Roberts A."/>
            <person name="Saif S."/>
            <person name="Shea T."/>
            <person name="Sisk P."/>
            <person name="Stolte C."/>
            <person name="Sykes S."/>
            <person name="Wortman J."/>
            <person name="Nusbaum C."/>
            <person name="Birren B."/>
        </authorList>
    </citation>
    <scope>NUCLEOTIDE SEQUENCE [LARGE SCALE GENOMIC DNA]</scope>
    <source>
        <strain evidence="2">ATCC 50505</strain>
    </source>
</reference>
<evidence type="ECO:0000313" key="2">
    <source>
        <dbReference type="Proteomes" id="UP000011082"/>
    </source>
</evidence>
<accession>L2GPJ4</accession>
<dbReference type="OrthoDB" id="2189795at2759"/>
<dbReference type="VEuPathDB" id="MicrosporidiaDB:VICG_00128"/>